<proteinExistence type="predicted"/>
<accession>A0A914XT88</accession>
<dbReference type="AlphaFoldDB" id="A0A914XT88"/>
<dbReference type="Proteomes" id="UP000887577">
    <property type="component" value="Unplaced"/>
</dbReference>
<evidence type="ECO:0000313" key="2">
    <source>
        <dbReference type="WBParaSite" id="PSU_v2.g10178.t1"/>
    </source>
</evidence>
<dbReference type="WBParaSite" id="PSU_v2.g10178.t1">
    <property type="protein sequence ID" value="PSU_v2.g10178.t1"/>
    <property type="gene ID" value="PSU_v2.g10178"/>
</dbReference>
<evidence type="ECO:0000313" key="1">
    <source>
        <dbReference type="Proteomes" id="UP000887577"/>
    </source>
</evidence>
<name>A0A914XT88_9BILA</name>
<organism evidence="1 2">
    <name type="scientific">Panagrolaimus superbus</name>
    <dbReference type="NCBI Taxonomy" id="310955"/>
    <lineage>
        <taxon>Eukaryota</taxon>
        <taxon>Metazoa</taxon>
        <taxon>Ecdysozoa</taxon>
        <taxon>Nematoda</taxon>
        <taxon>Chromadorea</taxon>
        <taxon>Rhabditida</taxon>
        <taxon>Tylenchina</taxon>
        <taxon>Panagrolaimomorpha</taxon>
        <taxon>Panagrolaimoidea</taxon>
        <taxon>Panagrolaimidae</taxon>
        <taxon>Panagrolaimus</taxon>
    </lineage>
</organism>
<keyword evidence="1" id="KW-1185">Reference proteome</keyword>
<reference evidence="2" key="1">
    <citation type="submission" date="2022-11" db="UniProtKB">
        <authorList>
            <consortium name="WormBaseParasite"/>
        </authorList>
    </citation>
    <scope>IDENTIFICATION</scope>
</reference>
<protein>
    <submittedName>
        <fullName evidence="2">Uncharacterized protein</fullName>
    </submittedName>
</protein>
<sequence length="100" mass="11816">MQKTSLPEAVDWCRLQKGADKYPFFVIRTDPLFWKNIKINSDTIPMDIEASVTRVYLEEIHPGIYRTKKKAADEQPEDPRAEILEHLRKMEEQQLQSEKI</sequence>